<proteinExistence type="predicted"/>
<dbReference type="Proteomes" id="UP001209878">
    <property type="component" value="Unassembled WGS sequence"/>
</dbReference>
<dbReference type="EMBL" id="JAODUO010000071">
    <property type="protein sequence ID" value="KAK2190696.1"/>
    <property type="molecule type" value="Genomic_DNA"/>
</dbReference>
<organism evidence="2 3">
    <name type="scientific">Ridgeia piscesae</name>
    <name type="common">Tubeworm</name>
    <dbReference type="NCBI Taxonomy" id="27915"/>
    <lineage>
        <taxon>Eukaryota</taxon>
        <taxon>Metazoa</taxon>
        <taxon>Spiralia</taxon>
        <taxon>Lophotrochozoa</taxon>
        <taxon>Annelida</taxon>
        <taxon>Polychaeta</taxon>
        <taxon>Sedentaria</taxon>
        <taxon>Canalipalpata</taxon>
        <taxon>Sabellida</taxon>
        <taxon>Siboglinidae</taxon>
        <taxon>Ridgeia</taxon>
    </lineage>
</organism>
<dbReference type="AlphaFoldDB" id="A0AAD9P9H1"/>
<gene>
    <name evidence="2" type="ORF">NP493_73g02003</name>
</gene>
<name>A0AAD9P9H1_RIDPI</name>
<protein>
    <submittedName>
        <fullName evidence="2">Uncharacterized protein</fullName>
    </submittedName>
</protein>
<evidence type="ECO:0000256" key="1">
    <source>
        <dbReference type="SAM" id="MobiDB-lite"/>
    </source>
</evidence>
<accession>A0AAD9P9H1</accession>
<evidence type="ECO:0000313" key="3">
    <source>
        <dbReference type="Proteomes" id="UP001209878"/>
    </source>
</evidence>
<evidence type="ECO:0000313" key="2">
    <source>
        <dbReference type="EMBL" id="KAK2190696.1"/>
    </source>
</evidence>
<comment type="caution">
    <text evidence="2">The sequence shown here is derived from an EMBL/GenBank/DDBJ whole genome shotgun (WGS) entry which is preliminary data.</text>
</comment>
<keyword evidence="3" id="KW-1185">Reference proteome</keyword>
<feature type="region of interest" description="Disordered" evidence="1">
    <location>
        <begin position="47"/>
        <end position="66"/>
    </location>
</feature>
<sequence length="108" mass="12560">MRCLCFTEVDAKGQAQLQEMGWMSLPIWEPHFCVLAPHDTKLRHFRNEKMAREKSQKRSDSVRLDGGKKEFDCQWGYEPLASIKENNALPSGGKLTVYNLFIVGWWQD</sequence>
<reference evidence="2" key="1">
    <citation type="journal article" date="2023" name="Mol. Biol. Evol.">
        <title>Third-Generation Sequencing Reveals the Adaptive Role of the Epigenome in Three Deep-Sea Polychaetes.</title>
        <authorList>
            <person name="Perez M."/>
            <person name="Aroh O."/>
            <person name="Sun Y."/>
            <person name="Lan Y."/>
            <person name="Juniper S.K."/>
            <person name="Young C.R."/>
            <person name="Angers B."/>
            <person name="Qian P.Y."/>
        </authorList>
    </citation>
    <scope>NUCLEOTIDE SEQUENCE</scope>
    <source>
        <strain evidence="2">R07B-5</strain>
    </source>
</reference>